<dbReference type="PANTHER" id="PTHR43467:SF2">
    <property type="entry name" value="COBALT-PRECORRIN-2 C(20)-METHYLTRANSFERASE"/>
    <property type="match status" value="1"/>
</dbReference>
<accession>A0ABR9ZS14</accession>
<keyword evidence="3" id="KW-0169">Cobalamin biosynthesis</keyword>
<sequence>MSKFYGIGVGPGDPELLTLKAVNCLKALDILVVPQGRKGGQSEAHIIASPHLPSSVAVIARHFPMTANQKEMDDAIDPIAEEIKALVDSGKSVGFVTLGDPMLYSTYIYLLKRLKDQIEIETIGGLSSYSAMASGFNRPLVEGDTPLLIYPCTEDLSDLEQKLMTHESIVLMKVYRNFDIIKSLLMKHNLIKDAVAVSDFSKPNEKIYDNLETVNFEDISYFTTILINKGWQK</sequence>
<dbReference type="InterPro" id="IPR035996">
    <property type="entry name" value="4pyrrol_Methylase_sf"/>
</dbReference>
<dbReference type="EC" id="2.1.1.130" evidence="9"/>
<dbReference type="InterPro" id="IPR012382">
    <property type="entry name" value="CobI/CbiL"/>
</dbReference>
<comment type="caution">
    <text evidence="9">The sequence shown here is derived from an EMBL/GenBank/DDBJ whole genome shotgun (WGS) entry which is preliminary data.</text>
</comment>
<dbReference type="PANTHER" id="PTHR43467">
    <property type="entry name" value="COBALT-PRECORRIN-2 C(20)-METHYLTRANSFERASE"/>
    <property type="match status" value="1"/>
</dbReference>
<dbReference type="RefSeq" id="WP_194701499.1">
    <property type="nucleotide sequence ID" value="NZ_JADKNH010000005.1"/>
</dbReference>
<dbReference type="Gene3D" id="3.40.1010.10">
    <property type="entry name" value="Cobalt-precorrin-4 Transmethylase, Domain 1"/>
    <property type="match status" value="1"/>
</dbReference>
<dbReference type="GO" id="GO:0032259">
    <property type="term" value="P:methylation"/>
    <property type="evidence" value="ECO:0007669"/>
    <property type="project" value="UniProtKB-KW"/>
</dbReference>
<protein>
    <submittedName>
        <fullName evidence="9">Precorrin-2 C(20)-methyltransferase</fullName>
        <ecNumber evidence="9">2.1.1.130</ecNumber>
    </submittedName>
</protein>
<dbReference type="GO" id="GO:0030788">
    <property type="term" value="F:precorrin-2 C20-methyltransferase activity"/>
    <property type="evidence" value="ECO:0007669"/>
    <property type="project" value="UniProtKB-EC"/>
</dbReference>
<keyword evidence="4 9" id="KW-0489">Methyltransferase</keyword>
<evidence type="ECO:0000256" key="1">
    <source>
        <dbReference type="ARBA" id="ARBA00004953"/>
    </source>
</evidence>
<dbReference type="InterPro" id="IPR014777">
    <property type="entry name" value="4pyrrole_Mease_sub1"/>
</dbReference>
<evidence type="ECO:0000256" key="2">
    <source>
        <dbReference type="ARBA" id="ARBA00005879"/>
    </source>
</evidence>
<evidence type="ECO:0000313" key="9">
    <source>
        <dbReference type="EMBL" id="MBF4693254.1"/>
    </source>
</evidence>
<evidence type="ECO:0000313" key="10">
    <source>
        <dbReference type="Proteomes" id="UP000614200"/>
    </source>
</evidence>
<evidence type="ECO:0000256" key="7">
    <source>
        <dbReference type="PIRNR" id="PIRNR036427"/>
    </source>
</evidence>
<comment type="similarity">
    <text evidence="2 7">Belongs to the precorrin methyltransferase family.</text>
</comment>
<dbReference type="EMBL" id="JADKNH010000005">
    <property type="protein sequence ID" value="MBF4693254.1"/>
    <property type="molecule type" value="Genomic_DNA"/>
</dbReference>
<keyword evidence="6" id="KW-0949">S-adenosyl-L-methionine</keyword>
<dbReference type="Gene3D" id="3.30.950.10">
    <property type="entry name" value="Methyltransferase, Cobalt-precorrin-4 Transmethylase, Domain 2"/>
    <property type="match status" value="1"/>
</dbReference>
<evidence type="ECO:0000256" key="4">
    <source>
        <dbReference type="ARBA" id="ARBA00022603"/>
    </source>
</evidence>
<evidence type="ECO:0000259" key="8">
    <source>
        <dbReference type="Pfam" id="PF00590"/>
    </source>
</evidence>
<keyword evidence="5 9" id="KW-0808">Transferase</keyword>
<reference evidence="9 10" key="1">
    <citation type="submission" date="2020-11" db="EMBL/GenBank/DDBJ databases">
        <title>Fusibacter basophilias sp. nov.</title>
        <authorList>
            <person name="Qiu D."/>
        </authorList>
    </citation>
    <scope>NUCLEOTIDE SEQUENCE [LARGE SCALE GENOMIC DNA]</scope>
    <source>
        <strain evidence="9 10">Q10-2</strain>
    </source>
</reference>
<evidence type="ECO:0000256" key="3">
    <source>
        <dbReference type="ARBA" id="ARBA00022573"/>
    </source>
</evidence>
<keyword evidence="10" id="KW-1185">Reference proteome</keyword>
<gene>
    <name evidence="9" type="primary">cobI</name>
    <name evidence="9" type="ORF">ISU02_08990</name>
</gene>
<dbReference type="PIRSF" id="PIRSF036427">
    <property type="entry name" value="Precrrn-2_mtase"/>
    <property type="match status" value="1"/>
</dbReference>
<proteinExistence type="inferred from homology"/>
<comment type="pathway">
    <text evidence="1">Cofactor biosynthesis; adenosylcobalamin biosynthesis.</text>
</comment>
<dbReference type="Proteomes" id="UP000614200">
    <property type="component" value="Unassembled WGS sequence"/>
</dbReference>
<dbReference type="InterPro" id="IPR000878">
    <property type="entry name" value="4pyrrol_Mease"/>
</dbReference>
<evidence type="ECO:0000256" key="6">
    <source>
        <dbReference type="ARBA" id="ARBA00022691"/>
    </source>
</evidence>
<dbReference type="CDD" id="cd11645">
    <property type="entry name" value="Precorrin_2_C20_MT"/>
    <property type="match status" value="1"/>
</dbReference>
<feature type="domain" description="Tetrapyrrole methylase" evidence="8">
    <location>
        <begin position="3"/>
        <end position="211"/>
    </location>
</feature>
<dbReference type="Pfam" id="PF00590">
    <property type="entry name" value="TP_methylase"/>
    <property type="match status" value="1"/>
</dbReference>
<dbReference type="NCBIfam" id="TIGR01467">
    <property type="entry name" value="cobI_cbiL"/>
    <property type="match status" value="1"/>
</dbReference>
<dbReference type="InterPro" id="IPR006364">
    <property type="entry name" value="CobI/CbiL/CobIJ_dom"/>
</dbReference>
<dbReference type="InterPro" id="IPR014776">
    <property type="entry name" value="4pyrrole_Mease_sub2"/>
</dbReference>
<name>A0ABR9ZS14_9FIRM</name>
<dbReference type="SUPFAM" id="SSF53790">
    <property type="entry name" value="Tetrapyrrole methylase"/>
    <property type="match status" value="1"/>
</dbReference>
<organism evidence="9 10">
    <name type="scientific">Fusibacter ferrireducens</name>
    <dbReference type="NCBI Taxonomy" id="2785058"/>
    <lineage>
        <taxon>Bacteria</taxon>
        <taxon>Bacillati</taxon>
        <taxon>Bacillota</taxon>
        <taxon>Clostridia</taxon>
        <taxon>Eubacteriales</taxon>
        <taxon>Eubacteriales Family XII. Incertae Sedis</taxon>
        <taxon>Fusibacter</taxon>
    </lineage>
</organism>
<evidence type="ECO:0000256" key="5">
    <source>
        <dbReference type="ARBA" id="ARBA00022679"/>
    </source>
</evidence>